<dbReference type="InterPro" id="IPR038078">
    <property type="entry name" value="PhoU-like_sf"/>
</dbReference>
<reference evidence="2" key="1">
    <citation type="submission" date="2017-02" db="EMBL/GenBank/DDBJ databases">
        <authorList>
            <person name="Dridi B."/>
        </authorList>
    </citation>
    <scope>NUCLEOTIDE SEQUENCE [LARGE SCALE GENOMIC DNA]</scope>
    <source>
        <strain evidence="2">B Co 03.10</strain>
    </source>
</reference>
<dbReference type="EMBL" id="FWFF01000020">
    <property type="protein sequence ID" value="SLN00639.1"/>
    <property type="molecule type" value="Genomic_DNA"/>
</dbReference>
<dbReference type="Gene3D" id="1.20.58.220">
    <property type="entry name" value="Phosphate transport system protein phou homolog 2, domain 2"/>
    <property type="match status" value="1"/>
</dbReference>
<evidence type="ECO:0000313" key="2">
    <source>
        <dbReference type="Proteomes" id="UP000196581"/>
    </source>
</evidence>
<evidence type="ECO:0000313" key="1">
    <source>
        <dbReference type="EMBL" id="SLN00639.1"/>
    </source>
</evidence>
<dbReference type="RefSeq" id="WP_087008923.1">
    <property type="nucleotide sequence ID" value="NZ_FWFF01000020.1"/>
</dbReference>
<protein>
    <submittedName>
        <fullName evidence="1">Phosphate transport regulator (Distant homolog of PhoU)</fullName>
    </submittedName>
</protein>
<accession>A0A1X6XNQ5</accession>
<name>A0A1X6XNQ5_9MICO</name>
<gene>
    <name evidence="1" type="ORF">FM105_13190</name>
</gene>
<proteinExistence type="predicted"/>
<sequence length="206" mass="22599">MRLRRLSHEAEYFTHLTGLSSSLRQSSLILAELSGIPVEERREAAGRLAAVSDEADAAESAVLRALRENYATPIDRDALYRLTNALCQTTHRLESVGFALSSSAFEQLPVGVLEMLAVLSNATDQTHSMLKRLPGKPDQWQYVESMSRLFYRAEALHLQVSDAVPAARRGLAYLAAATLLGQTFYEAARSFTSIGTVVAEVAVRES</sequence>
<dbReference type="Proteomes" id="UP000196581">
    <property type="component" value="Unassembled WGS sequence"/>
</dbReference>
<organism evidence="1 2">
    <name type="scientific">Brevibacterium yomogidense</name>
    <dbReference type="NCBI Taxonomy" id="946573"/>
    <lineage>
        <taxon>Bacteria</taxon>
        <taxon>Bacillati</taxon>
        <taxon>Actinomycetota</taxon>
        <taxon>Actinomycetes</taxon>
        <taxon>Micrococcales</taxon>
        <taxon>Brevibacteriaceae</taxon>
        <taxon>Brevibacterium</taxon>
    </lineage>
</organism>
<keyword evidence="2" id="KW-1185">Reference proteome</keyword>
<dbReference type="AlphaFoldDB" id="A0A1X6XNQ5"/>